<dbReference type="Pfam" id="PF18458">
    <property type="entry name" value="XPB_DRD"/>
    <property type="match status" value="1"/>
</dbReference>
<dbReference type="SMART" id="SM00487">
    <property type="entry name" value="DEXDc"/>
    <property type="match status" value="1"/>
</dbReference>
<dbReference type="AlphaFoldDB" id="A0A6G8PVQ2"/>
<evidence type="ECO:0000256" key="7">
    <source>
        <dbReference type="ARBA" id="ARBA00034617"/>
    </source>
</evidence>
<dbReference type="PROSITE" id="PS51192">
    <property type="entry name" value="HELICASE_ATP_BIND_1"/>
    <property type="match status" value="1"/>
</dbReference>
<gene>
    <name evidence="13" type="ORF">GBA65_06685</name>
</gene>
<dbReference type="EMBL" id="CP045121">
    <property type="protein sequence ID" value="QIN78247.1"/>
    <property type="molecule type" value="Genomic_DNA"/>
</dbReference>
<dbReference type="CDD" id="cd18789">
    <property type="entry name" value="SF2_C_XPB"/>
    <property type="match status" value="1"/>
</dbReference>
<keyword evidence="4 13" id="KW-0347">Helicase</keyword>
<dbReference type="PROSITE" id="PS51194">
    <property type="entry name" value="HELICASE_CTER"/>
    <property type="match status" value="1"/>
</dbReference>
<dbReference type="KEGG" id="rmar:GBA65_06685"/>
<dbReference type="Proteomes" id="UP000502706">
    <property type="component" value="Chromosome"/>
</dbReference>
<evidence type="ECO:0000256" key="2">
    <source>
        <dbReference type="ARBA" id="ARBA00022741"/>
    </source>
</evidence>
<protein>
    <recommendedName>
        <fullName evidence="8">DNA 3'-5' helicase</fullName>
        <ecNumber evidence="8">5.6.2.4</ecNumber>
    </recommendedName>
</protein>
<comment type="catalytic activity">
    <reaction evidence="9">
        <text>ATP + H2O = ADP + phosphate + H(+)</text>
        <dbReference type="Rhea" id="RHEA:13065"/>
        <dbReference type="ChEBI" id="CHEBI:15377"/>
        <dbReference type="ChEBI" id="CHEBI:15378"/>
        <dbReference type="ChEBI" id="CHEBI:30616"/>
        <dbReference type="ChEBI" id="CHEBI:43474"/>
        <dbReference type="ChEBI" id="CHEBI:456216"/>
        <dbReference type="EC" id="5.6.2.4"/>
    </reaction>
</comment>
<dbReference type="Gene3D" id="3.40.1170.30">
    <property type="match status" value="1"/>
</dbReference>
<evidence type="ECO:0000259" key="12">
    <source>
        <dbReference type="PROSITE" id="PS51194"/>
    </source>
</evidence>
<dbReference type="InterPro" id="IPR032438">
    <property type="entry name" value="ERCC3_RAD25_C"/>
</dbReference>
<comment type="similarity">
    <text evidence="1">Belongs to the helicase family. RAD25/XPB subfamily.</text>
</comment>
<feature type="domain" description="Helicase ATP-binding" evidence="11">
    <location>
        <begin position="86"/>
        <end position="232"/>
    </location>
</feature>
<evidence type="ECO:0000256" key="4">
    <source>
        <dbReference type="ARBA" id="ARBA00022806"/>
    </source>
</evidence>
<dbReference type="SMART" id="SM00490">
    <property type="entry name" value="HELICc"/>
    <property type="match status" value="1"/>
</dbReference>
<dbReference type="InterPro" id="IPR040699">
    <property type="entry name" value="XPB_DRD"/>
</dbReference>
<name>A0A6G8PVQ2_9ACTN</name>
<keyword evidence="6" id="KW-0413">Isomerase</keyword>
<dbReference type="PANTHER" id="PTHR11274:SF0">
    <property type="entry name" value="GENERAL TRANSCRIPTION AND DNA REPAIR FACTOR IIH HELICASE SUBUNIT XPB"/>
    <property type="match status" value="1"/>
</dbReference>
<evidence type="ECO:0000256" key="1">
    <source>
        <dbReference type="ARBA" id="ARBA00006637"/>
    </source>
</evidence>
<proteinExistence type="inferred from homology"/>
<dbReference type="InterPro" id="IPR014001">
    <property type="entry name" value="Helicase_ATP-bd"/>
</dbReference>
<dbReference type="EC" id="5.6.2.4" evidence="8"/>
<keyword evidence="3" id="KW-0378">Hydrolase</keyword>
<evidence type="ECO:0000256" key="6">
    <source>
        <dbReference type="ARBA" id="ARBA00023235"/>
    </source>
</evidence>
<dbReference type="InterPro" id="IPR050615">
    <property type="entry name" value="ATP-dep_DNA_Helicase"/>
</dbReference>
<dbReference type="GO" id="GO:0016787">
    <property type="term" value="F:hydrolase activity"/>
    <property type="evidence" value="ECO:0007669"/>
    <property type="project" value="UniProtKB-KW"/>
</dbReference>
<evidence type="ECO:0000259" key="11">
    <source>
        <dbReference type="PROSITE" id="PS51192"/>
    </source>
</evidence>
<feature type="region of interest" description="Disordered" evidence="10">
    <location>
        <begin position="442"/>
        <end position="461"/>
    </location>
</feature>
<accession>A0A6G8PVQ2</accession>
<dbReference type="CDD" id="cd17926">
    <property type="entry name" value="DEXHc_RE"/>
    <property type="match status" value="1"/>
</dbReference>
<keyword evidence="2" id="KW-0547">Nucleotide-binding</keyword>
<comment type="catalytic activity">
    <reaction evidence="7">
        <text>Couples ATP hydrolysis with the unwinding of duplex DNA by translocating in the 3'-5' direction.</text>
        <dbReference type="EC" id="5.6.2.4"/>
    </reaction>
</comment>
<keyword evidence="14" id="KW-1185">Reference proteome</keyword>
<sequence>MMDLTYDSGTLVVTVTGGPPPPEPFVWDARTAQWRAPAGAYREVVLGLEASGIEYVDRASRTEKLRLESRVAMEPRPYQREALGAWRRGRPELRGVVVLPTGAGKTAVAVSAMEKLGRSTLVVVPTLALLKQWYSVLQDSFGHDVTVGLLGGGYHEITPITVTTYDSAYIHAERYGDRFGLVVYDEVHHLPAEKYAVIPKMLLAPYALGLTATPERPDGGHERLPELVGPVVYRRSPEDLAGTYLAPFETVRIPIQLTAQERVDYSVADAVYRDFLQKHRLSVRSPEDWQRFIMVASTSHSGGREALLAARRRQELRANAERKGATLERLLKEHWSDRTIVFTKSVEEVYALSGRFLIPGITYETPARERKEILDRFREGRYRAIVASDVLNEGVDVPEANVAVILAGSASRREYVQRLGRVLRPREGKRATLYELVTEGTGEEAVARRRTEPYAASAGAP</sequence>
<dbReference type="GO" id="GO:0005524">
    <property type="term" value="F:ATP binding"/>
    <property type="evidence" value="ECO:0007669"/>
    <property type="project" value="UniProtKB-KW"/>
</dbReference>
<keyword evidence="5" id="KW-0067">ATP-binding</keyword>
<feature type="domain" description="Helicase C-terminal" evidence="12">
    <location>
        <begin position="326"/>
        <end position="461"/>
    </location>
</feature>
<dbReference type="Gene3D" id="3.40.50.300">
    <property type="entry name" value="P-loop containing nucleotide triphosphate hydrolases"/>
    <property type="match status" value="2"/>
</dbReference>
<evidence type="ECO:0000256" key="10">
    <source>
        <dbReference type="SAM" id="MobiDB-lite"/>
    </source>
</evidence>
<dbReference type="Pfam" id="PF00271">
    <property type="entry name" value="Helicase_C"/>
    <property type="match status" value="1"/>
</dbReference>
<evidence type="ECO:0000256" key="3">
    <source>
        <dbReference type="ARBA" id="ARBA00022801"/>
    </source>
</evidence>
<dbReference type="GO" id="GO:0003677">
    <property type="term" value="F:DNA binding"/>
    <property type="evidence" value="ECO:0007669"/>
    <property type="project" value="InterPro"/>
</dbReference>
<dbReference type="InterPro" id="IPR006935">
    <property type="entry name" value="Helicase/UvrB_N"/>
</dbReference>
<evidence type="ECO:0000313" key="14">
    <source>
        <dbReference type="Proteomes" id="UP000502706"/>
    </source>
</evidence>
<organism evidence="13 14">
    <name type="scientific">Rubrobacter marinus</name>
    <dbReference type="NCBI Taxonomy" id="2653852"/>
    <lineage>
        <taxon>Bacteria</taxon>
        <taxon>Bacillati</taxon>
        <taxon>Actinomycetota</taxon>
        <taxon>Rubrobacteria</taxon>
        <taxon>Rubrobacterales</taxon>
        <taxon>Rubrobacteraceae</taxon>
        <taxon>Rubrobacter</taxon>
    </lineage>
</organism>
<reference evidence="13 14" key="1">
    <citation type="submission" date="2019-10" db="EMBL/GenBank/DDBJ databases">
        <title>Rubrobacter sp nov SCSIO 52915 isolated from a deep-sea sediment in the South China Sea.</title>
        <authorList>
            <person name="Chen R.W."/>
        </authorList>
    </citation>
    <scope>NUCLEOTIDE SEQUENCE [LARGE SCALE GENOMIC DNA]</scope>
    <source>
        <strain evidence="13 14">SCSIO 52915</strain>
    </source>
</reference>
<dbReference type="PANTHER" id="PTHR11274">
    <property type="entry name" value="RAD25/XP-B DNA REPAIR HELICASE"/>
    <property type="match status" value="1"/>
</dbReference>
<evidence type="ECO:0000313" key="13">
    <source>
        <dbReference type="EMBL" id="QIN78247.1"/>
    </source>
</evidence>
<evidence type="ECO:0000256" key="5">
    <source>
        <dbReference type="ARBA" id="ARBA00022840"/>
    </source>
</evidence>
<evidence type="ECO:0000256" key="8">
    <source>
        <dbReference type="ARBA" id="ARBA00034808"/>
    </source>
</evidence>
<dbReference type="SUPFAM" id="SSF52540">
    <property type="entry name" value="P-loop containing nucleoside triphosphate hydrolases"/>
    <property type="match status" value="1"/>
</dbReference>
<evidence type="ECO:0000256" key="9">
    <source>
        <dbReference type="ARBA" id="ARBA00048988"/>
    </source>
</evidence>
<dbReference type="PRINTS" id="PR00851">
    <property type="entry name" value="XRODRMPGMNTB"/>
</dbReference>
<dbReference type="Pfam" id="PF04851">
    <property type="entry name" value="ResIII"/>
    <property type="match status" value="1"/>
</dbReference>
<dbReference type="InterPro" id="IPR027417">
    <property type="entry name" value="P-loop_NTPase"/>
</dbReference>
<dbReference type="InterPro" id="IPR001650">
    <property type="entry name" value="Helicase_C-like"/>
</dbReference>
<dbReference type="GO" id="GO:0004386">
    <property type="term" value="F:helicase activity"/>
    <property type="evidence" value="ECO:0007669"/>
    <property type="project" value="UniProtKB-KW"/>
</dbReference>